<feature type="region of interest" description="Disordered" evidence="1">
    <location>
        <begin position="1"/>
        <end position="27"/>
    </location>
</feature>
<evidence type="ECO:0000313" key="3">
    <source>
        <dbReference type="Proteomes" id="UP000019132"/>
    </source>
</evidence>
<feature type="compositionally biased region" description="Polar residues" evidence="1">
    <location>
        <begin position="243"/>
        <end position="257"/>
    </location>
</feature>
<dbReference type="VEuPathDB" id="FungiDB:PYU1_G001810"/>
<reference evidence="3" key="1">
    <citation type="journal article" date="2010" name="Genome Biol.">
        <title>Genome sequence of the necrotrophic plant pathogen Pythium ultimum reveals original pathogenicity mechanisms and effector repertoire.</title>
        <authorList>
            <person name="Levesque C.A."/>
            <person name="Brouwer H."/>
            <person name="Cano L."/>
            <person name="Hamilton J.P."/>
            <person name="Holt C."/>
            <person name="Huitema E."/>
            <person name="Raffaele S."/>
            <person name="Robideau G.P."/>
            <person name="Thines M."/>
            <person name="Win J."/>
            <person name="Zerillo M.M."/>
            <person name="Beakes G.W."/>
            <person name="Boore J.L."/>
            <person name="Busam D."/>
            <person name="Dumas B."/>
            <person name="Ferriera S."/>
            <person name="Fuerstenberg S.I."/>
            <person name="Gachon C.M."/>
            <person name="Gaulin E."/>
            <person name="Govers F."/>
            <person name="Grenville-Briggs L."/>
            <person name="Horner N."/>
            <person name="Hostetler J."/>
            <person name="Jiang R.H."/>
            <person name="Johnson J."/>
            <person name="Krajaejun T."/>
            <person name="Lin H."/>
            <person name="Meijer H.J."/>
            <person name="Moore B."/>
            <person name="Morris P."/>
            <person name="Phuntmart V."/>
            <person name="Puiu D."/>
            <person name="Shetty J."/>
            <person name="Stajich J.E."/>
            <person name="Tripathy S."/>
            <person name="Wawra S."/>
            <person name="van West P."/>
            <person name="Whitty B.R."/>
            <person name="Coutinho P.M."/>
            <person name="Henrissat B."/>
            <person name="Martin F."/>
            <person name="Thomas P.D."/>
            <person name="Tyler B.M."/>
            <person name="De Vries R.P."/>
            <person name="Kamoun S."/>
            <person name="Yandell M."/>
            <person name="Tisserat N."/>
            <person name="Buell C.R."/>
        </authorList>
    </citation>
    <scope>NUCLEOTIDE SEQUENCE</scope>
    <source>
        <strain evidence="3">DAOM:BR144</strain>
    </source>
</reference>
<dbReference type="EnsemblProtists" id="PYU1_T001811">
    <property type="protein sequence ID" value="PYU1_T001811"/>
    <property type="gene ID" value="PYU1_G001810"/>
</dbReference>
<dbReference type="HOGENOM" id="CLU_057964_0_0_1"/>
<feature type="compositionally biased region" description="Polar residues" evidence="1">
    <location>
        <begin position="173"/>
        <end position="184"/>
    </location>
</feature>
<name>K3WA20_GLOUD</name>
<reference evidence="3" key="2">
    <citation type="submission" date="2010-04" db="EMBL/GenBank/DDBJ databases">
        <authorList>
            <person name="Buell R."/>
            <person name="Hamilton J."/>
            <person name="Hostetler J."/>
        </authorList>
    </citation>
    <scope>NUCLEOTIDE SEQUENCE [LARGE SCALE GENOMIC DNA]</scope>
    <source>
        <strain evidence="3">DAOM:BR144</strain>
    </source>
</reference>
<evidence type="ECO:0000313" key="2">
    <source>
        <dbReference type="EnsemblProtists" id="PYU1_T001811"/>
    </source>
</evidence>
<dbReference type="AlphaFoldDB" id="K3WA20"/>
<sequence>MSARAGGEHDTHQHLGHDGSVAHDDEDPNVEMVNEFDEFPHNEECAAVLTMKCGEPLMAVRKKLHDEITITFIPEEGFGVFQSKVERHYAKIGPTYVQEKRGIYLKPSSNATQTKYVLLTKENFDPLLRMRWKIARSMKVDLKYEVFCYFVDTTNKKEKKRLSMKMFQQDNAAEFNGSNSSGSTPVPPQPFMGFAPGASGPHGFPLVSAQSISHAIQNYADLNSSAIDSANLPTGGSAKKNSKNSNTGKENDATASSERPRKIARLNRNNAAAAAALPVPNAAVGALDVHEEPFFQAIPFRINGFVVPLEVDITALRRCLGLSMGHQQVSSNAVDAAASTSSADIESQQQQYDRSDL</sequence>
<dbReference type="eggNOG" id="ENOG502QUED">
    <property type="taxonomic scope" value="Eukaryota"/>
</dbReference>
<reference evidence="2" key="3">
    <citation type="submission" date="2015-02" db="UniProtKB">
        <authorList>
            <consortium name="EnsemblProtists"/>
        </authorList>
    </citation>
    <scope>IDENTIFICATION</scope>
    <source>
        <strain evidence="2">DAOM BR144</strain>
    </source>
</reference>
<proteinExistence type="predicted"/>
<accession>K3WA20</accession>
<dbReference type="Proteomes" id="UP000019132">
    <property type="component" value="Unassembled WGS sequence"/>
</dbReference>
<organism evidence="2 3">
    <name type="scientific">Globisporangium ultimum (strain ATCC 200006 / CBS 805.95 / DAOM BR144)</name>
    <name type="common">Pythium ultimum</name>
    <dbReference type="NCBI Taxonomy" id="431595"/>
    <lineage>
        <taxon>Eukaryota</taxon>
        <taxon>Sar</taxon>
        <taxon>Stramenopiles</taxon>
        <taxon>Oomycota</taxon>
        <taxon>Peronosporomycetes</taxon>
        <taxon>Pythiales</taxon>
        <taxon>Pythiaceae</taxon>
        <taxon>Globisporangium</taxon>
    </lineage>
</organism>
<feature type="region of interest" description="Disordered" evidence="1">
    <location>
        <begin position="173"/>
        <end position="197"/>
    </location>
</feature>
<evidence type="ECO:0000256" key="1">
    <source>
        <dbReference type="SAM" id="MobiDB-lite"/>
    </source>
</evidence>
<dbReference type="InParanoid" id="K3WA20"/>
<protein>
    <submittedName>
        <fullName evidence="2">Uncharacterized protein</fullName>
    </submittedName>
</protein>
<feature type="region of interest" description="Disordered" evidence="1">
    <location>
        <begin position="231"/>
        <end position="261"/>
    </location>
</feature>
<dbReference type="OMA" id="GPNYVQE"/>
<dbReference type="EMBL" id="GL376634">
    <property type="status" value="NOT_ANNOTATED_CDS"/>
    <property type="molecule type" value="Genomic_DNA"/>
</dbReference>
<feature type="compositionally biased region" description="Basic and acidic residues" evidence="1">
    <location>
        <begin position="1"/>
        <end position="23"/>
    </location>
</feature>
<keyword evidence="3" id="KW-1185">Reference proteome</keyword>